<dbReference type="AlphaFoldDB" id="A0A140DYT7"/>
<organism evidence="1 2">
    <name type="scientific">Faecalibaculum rodentium</name>
    <dbReference type="NCBI Taxonomy" id="1702221"/>
    <lineage>
        <taxon>Bacteria</taxon>
        <taxon>Bacillati</taxon>
        <taxon>Bacillota</taxon>
        <taxon>Erysipelotrichia</taxon>
        <taxon>Erysipelotrichales</taxon>
        <taxon>Erysipelotrichaceae</taxon>
        <taxon>Faecalibaculum</taxon>
    </lineage>
</organism>
<dbReference type="GeneID" id="78479156"/>
<gene>
    <name evidence="1" type="ORF">AALO17_26800</name>
</gene>
<protein>
    <submittedName>
        <fullName evidence="1">Uncharacterized protein</fullName>
    </submittedName>
</protein>
<keyword evidence="2" id="KW-1185">Reference proteome</keyword>
<dbReference type="EMBL" id="CP011391">
    <property type="protein sequence ID" value="AMK55814.1"/>
    <property type="molecule type" value="Genomic_DNA"/>
</dbReference>
<dbReference type="Proteomes" id="UP000069771">
    <property type="component" value="Chromosome"/>
</dbReference>
<accession>A0A140DYT7</accession>
<dbReference type="RefSeq" id="WP_067559825.1">
    <property type="nucleotide sequence ID" value="NZ_CAJTBG010000006.1"/>
</dbReference>
<sequence>MTIVHLEPEEFAAIVTGSGKPIGVHCIVLDSMIGAMIYTCHHGEYLYYMDRICVSEQKKEEAAAINPECLHAEVYRKMALDMGAGRYGLRMNRAYC</sequence>
<reference evidence="1 2" key="1">
    <citation type="journal article" date="2016" name="Gut Pathog.">
        <title>Whole genome sequencing of "Faecalibaculum rodentium" ALO17, isolated from C57BL/6J laboratory mouse feces.</title>
        <authorList>
            <person name="Lim S."/>
            <person name="Chang D.H."/>
            <person name="Ahn S."/>
            <person name="Kim B.C."/>
        </authorList>
    </citation>
    <scope>NUCLEOTIDE SEQUENCE [LARGE SCALE GENOMIC DNA]</scope>
    <source>
        <strain evidence="1 2">Alo17</strain>
    </source>
</reference>
<name>A0A140DYT7_9FIRM</name>
<dbReference type="KEGG" id="fro:AALO17_26800"/>
<dbReference type="STRING" id="1702221.AALO17_26800"/>
<evidence type="ECO:0000313" key="2">
    <source>
        <dbReference type="Proteomes" id="UP000069771"/>
    </source>
</evidence>
<proteinExistence type="predicted"/>
<evidence type="ECO:0000313" key="1">
    <source>
        <dbReference type="EMBL" id="AMK55814.1"/>
    </source>
</evidence>
<dbReference type="OrthoDB" id="1767337at2"/>